<evidence type="ECO:0000259" key="8">
    <source>
        <dbReference type="Pfam" id="PF02687"/>
    </source>
</evidence>
<name>A0A7W3FNJ9_9GAMM</name>
<proteinExistence type="predicted"/>
<dbReference type="PANTHER" id="PTHR30287:SF1">
    <property type="entry name" value="INNER MEMBRANE PROTEIN"/>
    <property type="match status" value="1"/>
</dbReference>
<evidence type="ECO:0000256" key="5">
    <source>
        <dbReference type="ARBA" id="ARBA00023136"/>
    </source>
</evidence>
<keyword evidence="10" id="KW-1185">Reference proteome</keyword>
<feature type="transmembrane region" description="Helical" evidence="7">
    <location>
        <begin position="255"/>
        <end position="278"/>
    </location>
</feature>
<gene>
    <name evidence="9" type="ORF">H4O11_13785</name>
</gene>
<keyword evidence="4 7" id="KW-1133">Transmembrane helix</keyword>
<feature type="transmembrane region" description="Helical" evidence="7">
    <location>
        <begin position="415"/>
        <end position="444"/>
    </location>
</feature>
<accession>A0A7W3FNJ9</accession>
<comment type="subcellular location">
    <subcellularLocation>
        <location evidence="1">Cell membrane</location>
        <topology evidence="1">Multi-pass membrane protein</topology>
    </subcellularLocation>
</comment>
<feature type="transmembrane region" description="Helical" evidence="7">
    <location>
        <begin position="299"/>
        <end position="325"/>
    </location>
</feature>
<dbReference type="InterPro" id="IPR003838">
    <property type="entry name" value="ABC3_permease_C"/>
</dbReference>
<dbReference type="GO" id="GO:0005886">
    <property type="term" value="C:plasma membrane"/>
    <property type="evidence" value="ECO:0007669"/>
    <property type="project" value="UniProtKB-SubCell"/>
</dbReference>
<organism evidence="9 10">
    <name type="scientific">Stenotrophomonas tumulicola</name>
    <dbReference type="NCBI Taxonomy" id="1685415"/>
    <lineage>
        <taxon>Bacteria</taxon>
        <taxon>Pseudomonadati</taxon>
        <taxon>Pseudomonadota</taxon>
        <taxon>Gammaproteobacteria</taxon>
        <taxon>Lysobacterales</taxon>
        <taxon>Lysobacteraceae</taxon>
        <taxon>Stenotrophomonas</taxon>
    </lineage>
</organism>
<dbReference type="AlphaFoldDB" id="A0A7W3FNJ9"/>
<keyword evidence="2" id="KW-1003">Cell membrane</keyword>
<feature type="transmembrane region" description="Helical" evidence="7">
    <location>
        <begin position="390"/>
        <end position="409"/>
    </location>
</feature>
<evidence type="ECO:0000256" key="6">
    <source>
        <dbReference type="SAM" id="MobiDB-lite"/>
    </source>
</evidence>
<dbReference type="EMBL" id="JACGXS010000007">
    <property type="protein sequence ID" value="MBA8682869.1"/>
    <property type="molecule type" value="Genomic_DNA"/>
</dbReference>
<evidence type="ECO:0000313" key="9">
    <source>
        <dbReference type="EMBL" id="MBA8682869.1"/>
    </source>
</evidence>
<feature type="domain" description="ABC3 transporter permease C-terminal" evidence="8">
    <location>
        <begin position="259"/>
        <end position="376"/>
    </location>
</feature>
<feature type="transmembrane region" description="Helical" evidence="7">
    <location>
        <begin position="465"/>
        <end position="491"/>
    </location>
</feature>
<evidence type="ECO:0000256" key="3">
    <source>
        <dbReference type="ARBA" id="ARBA00022692"/>
    </source>
</evidence>
<feature type="domain" description="ABC3 transporter permease C-terminal" evidence="8">
    <location>
        <begin position="720"/>
        <end position="833"/>
    </location>
</feature>
<evidence type="ECO:0000256" key="2">
    <source>
        <dbReference type="ARBA" id="ARBA00022475"/>
    </source>
</evidence>
<reference evidence="9 10" key="1">
    <citation type="submission" date="2020-08" db="EMBL/GenBank/DDBJ databases">
        <title>Stenotrophomonas tumulicola JCM 30961.</title>
        <authorList>
            <person name="Deng Y."/>
        </authorList>
    </citation>
    <scope>NUCLEOTIDE SEQUENCE [LARGE SCALE GENOMIC DNA]</scope>
    <source>
        <strain evidence="9 10">JCM 30961</strain>
    </source>
</reference>
<feature type="transmembrane region" description="Helical" evidence="7">
    <location>
        <begin position="345"/>
        <end position="369"/>
    </location>
</feature>
<feature type="transmembrane region" description="Helical" evidence="7">
    <location>
        <begin position="764"/>
        <end position="790"/>
    </location>
</feature>
<evidence type="ECO:0000256" key="1">
    <source>
        <dbReference type="ARBA" id="ARBA00004651"/>
    </source>
</evidence>
<keyword evidence="5 7" id="KW-0472">Membrane</keyword>
<evidence type="ECO:0000256" key="7">
    <source>
        <dbReference type="SAM" id="Phobius"/>
    </source>
</evidence>
<sequence length="840" mass="88896">MNLLRHALRSLRREALAGDLLTVFAALVLGVAVMTAVGTLVDRVNLALANSTAEMLGGDLGVSGRAEAPSEFAAEATQRGLRSTRIAAFGSVLFHGEASQMATIKAVEAGYPLRGQLRVRLADGAAVDDAAVAPAPGQAWADPRLLQALDLRVGDELEFAAGTLRIAGSIESEPDTSSELLTLSPTLLVNRADVEGTGLLDPGSRISYRMMFAGEPEAIAGFRQWLQPRAQGLRLVGLGDTQRGVRESFQLAGRFLGLSALLAVLLSGVATALAANRFALQRIDQVAVLRCLGARQRDILAGLALQLLLLAIPACLVGVLIGMAAQEGLVQILGGLVPQRLPLPQATPALTGAGIGLLLLIGFGLPPLLRLRNVPPMRVLNRSFATLPPTSLLVYAGALLASLALTVQVTGDLKLALWVLGGLAALALLAAGGGFVLLALVRGLQHRLHGNWRLGLAALTRRRALAVMQLVGLSLSLCSLLILAVVGPGLLQQWRDRLPADTPNYFLMNIQPDQRDAVLDALRAQGAVDASVEPFATGRLLALNGQTPQRQGEDTRDDSAQGNATQDASDAQDDRDRPLNFSWRTTFPPANQLLQGRFWSQDSTAAEASVEEGWAERYGARLGDRVTLQVGEQQRDYTITSIRKAEWNTFRVNFFLLVNANAVGDAPHNLISAFHLPRAKAAGLGQLVRDLPNLSLLDIDGLISEVRQVMDRVAQAIQLVMGFSLLAGVLVLLAALQSTAGERRYDSAVLRTLGATRRQLRGAVLVEFGALGLLAAILAVGAAAIIGVVVSRQVFELVLLPPWPGLLLGGAGGVALSVLAGWCGTRRILHTPPALALREA</sequence>
<dbReference type="RefSeq" id="WP_182340001.1">
    <property type="nucleotide sequence ID" value="NZ_JACGXS010000007.1"/>
</dbReference>
<evidence type="ECO:0000313" key="10">
    <source>
        <dbReference type="Proteomes" id="UP000547058"/>
    </source>
</evidence>
<protein>
    <submittedName>
        <fullName evidence="9">FtsX-like permease family protein</fullName>
    </submittedName>
</protein>
<evidence type="ECO:0000256" key="4">
    <source>
        <dbReference type="ARBA" id="ARBA00022989"/>
    </source>
</evidence>
<dbReference type="Pfam" id="PF02687">
    <property type="entry name" value="FtsX"/>
    <property type="match status" value="2"/>
</dbReference>
<feature type="transmembrane region" description="Helical" evidence="7">
    <location>
        <begin position="802"/>
        <end position="823"/>
    </location>
</feature>
<dbReference type="Proteomes" id="UP000547058">
    <property type="component" value="Unassembled WGS sequence"/>
</dbReference>
<feature type="transmembrane region" description="Helical" evidence="7">
    <location>
        <begin position="716"/>
        <end position="736"/>
    </location>
</feature>
<feature type="region of interest" description="Disordered" evidence="6">
    <location>
        <begin position="543"/>
        <end position="580"/>
    </location>
</feature>
<keyword evidence="3 7" id="KW-0812">Transmembrane</keyword>
<dbReference type="InterPro" id="IPR038766">
    <property type="entry name" value="Membrane_comp_ABC_pdt"/>
</dbReference>
<comment type="caution">
    <text evidence="9">The sequence shown here is derived from an EMBL/GenBank/DDBJ whole genome shotgun (WGS) entry which is preliminary data.</text>
</comment>
<dbReference type="PANTHER" id="PTHR30287">
    <property type="entry name" value="MEMBRANE COMPONENT OF PREDICTED ABC SUPERFAMILY METABOLITE UPTAKE TRANSPORTER"/>
    <property type="match status" value="1"/>
</dbReference>
<feature type="transmembrane region" description="Helical" evidence="7">
    <location>
        <begin position="20"/>
        <end position="41"/>
    </location>
</feature>